<sequence length="32" mass="3835">MQNCGSYLCWSTERECCKSSHCSHMFHIKWDP</sequence>
<organism evidence="1">
    <name type="scientific">Rhizophora mucronata</name>
    <name type="common">Asiatic mangrove</name>
    <dbReference type="NCBI Taxonomy" id="61149"/>
    <lineage>
        <taxon>Eukaryota</taxon>
        <taxon>Viridiplantae</taxon>
        <taxon>Streptophyta</taxon>
        <taxon>Embryophyta</taxon>
        <taxon>Tracheophyta</taxon>
        <taxon>Spermatophyta</taxon>
        <taxon>Magnoliopsida</taxon>
        <taxon>eudicotyledons</taxon>
        <taxon>Gunneridae</taxon>
        <taxon>Pentapetalae</taxon>
        <taxon>rosids</taxon>
        <taxon>fabids</taxon>
        <taxon>Malpighiales</taxon>
        <taxon>Rhizophoraceae</taxon>
        <taxon>Rhizophora</taxon>
    </lineage>
</organism>
<evidence type="ECO:0000313" key="1">
    <source>
        <dbReference type="EMBL" id="MBX70780.1"/>
    </source>
</evidence>
<protein>
    <submittedName>
        <fullName evidence="1">Uncharacterized protein</fullName>
    </submittedName>
</protein>
<name>A0A2P2QUU1_RHIMU</name>
<reference evidence="1" key="1">
    <citation type="submission" date="2018-02" db="EMBL/GenBank/DDBJ databases">
        <title>Rhizophora mucronata_Transcriptome.</title>
        <authorList>
            <person name="Meera S.P."/>
            <person name="Sreeshan A."/>
            <person name="Augustine A."/>
        </authorList>
    </citation>
    <scope>NUCLEOTIDE SEQUENCE</scope>
    <source>
        <tissue evidence="1">Leaf</tissue>
    </source>
</reference>
<dbReference type="AlphaFoldDB" id="A0A2P2QUU1"/>
<accession>A0A2P2QUU1</accession>
<proteinExistence type="predicted"/>
<dbReference type="EMBL" id="GGEC01090296">
    <property type="protein sequence ID" value="MBX70780.1"/>
    <property type="molecule type" value="Transcribed_RNA"/>
</dbReference>